<dbReference type="Proteomes" id="UP001143309">
    <property type="component" value="Unassembled WGS sequence"/>
</dbReference>
<evidence type="ECO:0000313" key="3">
    <source>
        <dbReference type="Proteomes" id="UP001143309"/>
    </source>
</evidence>
<dbReference type="PROSITE" id="PS51704">
    <property type="entry name" value="GP_PDE"/>
    <property type="match status" value="1"/>
</dbReference>
<dbReference type="RefSeq" id="WP_271201280.1">
    <property type="nucleotide sequence ID" value="NZ_BSFL01000003.1"/>
</dbReference>
<proteinExistence type="predicted"/>
<dbReference type="Gene3D" id="3.20.20.190">
    <property type="entry name" value="Phosphatidylinositol (PI) phosphodiesterase"/>
    <property type="match status" value="1"/>
</dbReference>
<dbReference type="AlphaFoldDB" id="A0A9W6JSJ1"/>
<sequence length="249" mass="27103">MAGLDWLTARPIAHRGLHDRAARVIENTAAAIEAAASAGYGVEIDVRSTAEGEAVVFHDAELDRLIDATGPVAKRTIAELRTLPFRDCGERLITLDECLDLVGGRVPLVVEVKSSATGDTRLARRVAEVVGGRGGPVVVESFDPRVLALMRQLAPHVPRGIVGDAFADGDAHWAHLSPAKRFFARNLLHWRATRPDFLSWNVRDLDRRAVRMARKAGRPVTTWTVRTPDDVARAAAGADQIVFEGFRPA</sequence>
<protein>
    <submittedName>
        <fullName evidence="2">Glycerophosphoryl diester phosphodiesterase</fullName>
    </submittedName>
</protein>
<name>A0A9W6JSJ1_9HYPH</name>
<dbReference type="PANTHER" id="PTHR46211">
    <property type="entry name" value="GLYCEROPHOSPHORYL DIESTER PHOSPHODIESTERASE"/>
    <property type="match status" value="1"/>
</dbReference>
<evidence type="ECO:0000259" key="1">
    <source>
        <dbReference type="PROSITE" id="PS51704"/>
    </source>
</evidence>
<organism evidence="2 3">
    <name type="scientific">Methylopila turkensis</name>
    <dbReference type="NCBI Taxonomy" id="1437816"/>
    <lineage>
        <taxon>Bacteria</taxon>
        <taxon>Pseudomonadati</taxon>
        <taxon>Pseudomonadota</taxon>
        <taxon>Alphaproteobacteria</taxon>
        <taxon>Hyphomicrobiales</taxon>
        <taxon>Methylopilaceae</taxon>
        <taxon>Methylopila</taxon>
    </lineage>
</organism>
<keyword evidence="3" id="KW-1185">Reference proteome</keyword>
<gene>
    <name evidence="2" type="ORF">GCM10008174_25390</name>
</gene>
<dbReference type="GO" id="GO:0006629">
    <property type="term" value="P:lipid metabolic process"/>
    <property type="evidence" value="ECO:0007669"/>
    <property type="project" value="InterPro"/>
</dbReference>
<dbReference type="SUPFAM" id="SSF51695">
    <property type="entry name" value="PLC-like phosphodiesterases"/>
    <property type="match status" value="1"/>
</dbReference>
<dbReference type="Pfam" id="PF03009">
    <property type="entry name" value="GDPD"/>
    <property type="match status" value="1"/>
</dbReference>
<comment type="caution">
    <text evidence="2">The sequence shown here is derived from an EMBL/GenBank/DDBJ whole genome shotgun (WGS) entry which is preliminary data.</text>
</comment>
<dbReference type="PANTHER" id="PTHR46211:SF1">
    <property type="entry name" value="GLYCEROPHOSPHODIESTER PHOSPHODIESTERASE, CYTOPLASMIC"/>
    <property type="match status" value="1"/>
</dbReference>
<dbReference type="InterPro" id="IPR030395">
    <property type="entry name" value="GP_PDE_dom"/>
</dbReference>
<dbReference type="GO" id="GO:0008081">
    <property type="term" value="F:phosphoric diester hydrolase activity"/>
    <property type="evidence" value="ECO:0007669"/>
    <property type="project" value="InterPro"/>
</dbReference>
<reference evidence="2" key="1">
    <citation type="journal article" date="2014" name="Int. J. Syst. Evol. Microbiol.">
        <title>Complete genome sequence of Corynebacterium casei LMG S-19264T (=DSM 44701T), isolated from a smear-ripened cheese.</title>
        <authorList>
            <consortium name="US DOE Joint Genome Institute (JGI-PGF)"/>
            <person name="Walter F."/>
            <person name="Albersmeier A."/>
            <person name="Kalinowski J."/>
            <person name="Ruckert C."/>
        </authorList>
    </citation>
    <scope>NUCLEOTIDE SEQUENCE</scope>
    <source>
        <strain evidence="2">VKM B-2748</strain>
    </source>
</reference>
<accession>A0A9W6JSJ1</accession>
<dbReference type="EMBL" id="BSFL01000003">
    <property type="protein sequence ID" value="GLK80798.1"/>
    <property type="molecule type" value="Genomic_DNA"/>
</dbReference>
<reference evidence="2" key="2">
    <citation type="submission" date="2023-01" db="EMBL/GenBank/DDBJ databases">
        <authorList>
            <person name="Sun Q."/>
            <person name="Evtushenko L."/>
        </authorList>
    </citation>
    <scope>NUCLEOTIDE SEQUENCE</scope>
    <source>
        <strain evidence="2">VKM B-2748</strain>
    </source>
</reference>
<feature type="domain" description="GP-PDE" evidence="1">
    <location>
        <begin position="9"/>
        <end position="249"/>
    </location>
</feature>
<dbReference type="InterPro" id="IPR017946">
    <property type="entry name" value="PLC-like_Pdiesterase_TIM-brl"/>
</dbReference>
<evidence type="ECO:0000313" key="2">
    <source>
        <dbReference type="EMBL" id="GLK80798.1"/>
    </source>
</evidence>